<dbReference type="Pfam" id="PF03692">
    <property type="entry name" value="CxxCxxCC"/>
    <property type="match status" value="1"/>
</dbReference>
<protein>
    <submittedName>
        <fullName evidence="1">YkgJ family cysteine cluster protein</fullName>
    </submittedName>
</protein>
<dbReference type="EMBL" id="JAFEMC010000007">
    <property type="protein sequence ID" value="MBM6578335.1"/>
    <property type="molecule type" value="Genomic_DNA"/>
</dbReference>
<dbReference type="Proteomes" id="UP000763641">
    <property type="component" value="Unassembled WGS sequence"/>
</dbReference>
<gene>
    <name evidence="1" type="ORF">ILT43_18290</name>
</gene>
<reference evidence="1 2" key="1">
    <citation type="submission" date="2020-12" db="EMBL/GenBank/DDBJ databases">
        <title>Sphingomonas sp.</title>
        <authorList>
            <person name="Kim M.K."/>
        </authorList>
    </citation>
    <scope>NUCLEOTIDE SEQUENCE [LARGE SCALE GENOMIC DNA]</scope>
    <source>
        <strain evidence="1 2">BT552</strain>
    </source>
</reference>
<organism evidence="1 2">
    <name type="scientific">Sphingomonas longa</name>
    <dbReference type="NCBI Taxonomy" id="2778730"/>
    <lineage>
        <taxon>Bacteria</taxon>
        <taxon>Pseudomonadati</taxon>
        <taxon>Pseudomonadota</taxon>
        <taxon>Alphaproteobacteria</taxon>
        <taxon>Sphingomonadales</taxon>
        <taxon>Sphingomonadaceae</taxon>
        <taxon>Sphingomonas</taxon>
    </lineage>
</organism>
<evidence type="ECO:0000313" key="2">
    <source>
        <dbReference type="Proteomes" id="UP000763641"/>
    </source>
</evidence>
<sequence length="256" mass="26155">MTTTGAPVLTFACTACGRCCQGLRLPLSIREARDWSEAGGVVELFCEAAPDLGPPDDPAALHRWASGFAGVSGTLPIRVRLMLVAAFDGPCPRLLPDMRCGAYAERPSACRIYPAEMRPDRIVDPAAKLCPPEAWSPDAPPLIDAAGRIVDEEVGGAIAALTDAQQTDAAAKASLAQALGLHAVALANEGSVVVLPDGVRLRAAIDAVVGAPAAAPAGWRFVTDSADTAALIADAGGESGPAAGLTEATYRAYVSA</sequence>
<name>A0ABS2DBL7_9SPHN</name>
<accession>A0ABS2DBL7</accession>
<proteinExistence type="predicted"/>
<dbReference type="InterPro" id="IPR005358">
    <property type="entry name" value="Puta_zinc/iron-chelating_dom"/>
</dbReference>
<dbReference type="RefSeq" id="WP_204200430.1">
    <property type="nucleotide sequence ID" value="NZ_JAFEMC010000007.1"/>
</dbReference>
<keyword evidence="2" id="KW-1185">Reference proteome</keyword>
<comment type="caution">
    <text evidence="1">The sequence shown here is derived from an EMBL/GenBank/DDBJ whole genome shotgun (WGS) entry which is preliminary data.</text>
</comment>
<evidence type="ECO:0000313" key="1">
    <source>
        <dbReference type="EMBL" id="MBM6578335.1"/>
    </source>
</evidence>